<keyword evidence="13 23" id="KW-0472">Membrane</keyword>
<dbReference type="GO" id="GO:0010008">
    <property type="term" value="C:endosome membrane"/>
    <property type="evidence" value="ECO:0007669"/>
    <property type="project" value="UniProtKB-SubCell"/>
</dbReference>
<dbReference type="OrthoDB" id="419734at2759"/>
<evidence type="ECO:0000256" key="4">
    <source>
        <dbReference type="ARBA" id="ARBA00004554"/>
    </source>
</evidence>
<evidence type="ECO:0000256" key="14">
    <source>
        <dbReference type="ARBA" id="ARBA00023157"/>
    </source>
</evidence>
<evidence type="ECO:0000256" key="3">
    <source>
        <dbReference type="ARBA" id="ARBA00004496"/>
    </source>
</evidence>
<keyword evidence="6" id="KW-1003">Cell membrane</keyword>
<evidence type="ECO:0000256" key="5">
    <source>
        <dbReference type="ARBA" id="ARBA00022448"/>
    </source>
</evidence>
<dbReference type="Pfam" id="PF07690">
    <property type="entry name" value="MFS_1"/>
    <property type="match status" value="1"/>
</dbReference>
<comment type="subcellular location">
    <subcellularLocation>
        <location evidence="2">Apical cell membrane</location>
        <topology evidence="2">Multi-pass membrane protein</topology>
    </subcellularLocation>
    <subcellularLocation>
        <location evidence="4">Basolateral cell membrane</location>
        <topology evidence="4">Multi-pass membrane protein</topology>
    </subcellularLocation>
    <subcellularLocation>
        <location evidence="3">Cytoplasm</location>
    </subcellularLocation>
    <subcellularLocation>
        <location evidence="1">Endosome membrane</location>
        <topology evidence="1">Multi-pass membrane protein</topology>
    </subcellularLocation>
</comment>
<keyword evidence="5" id="KW-0813">Transport</keyword>
<dbReference type="Gene3D" id="1.20.1250.20">
    <property type="entry name" value="MFS general substrate transporter like domains"/>
    <property type="match status" value="1"/>
</dbReference>
<feature type="transmembrane region" description="Helical" evidence="23">
    <location>
        <begin position="79"/>
        <end position="99"/>
    </location>
</feature>
<evidence type="ECO:0000256" key="20">
    <source>
        <dbReference type="ARBA" id="ARBA00042514"/>
    </source>
</evidence>
<dbReference type="PANTHER" id="PTHR23507:SF2">
    <property type="entry name" value="PROTON-COUPLED FOLATE TRANSPORTER"/>
    <property type="match status" value="1"/>
</dbReference>
<evidence type="ECO:0000256" key="19">
    <source>
        <dbReference type="ARBA" id="ARBA00040650"/>
    </source>
</evidence>
<evidence type="ECO:0000256" key="9">
    <source>
        <dbReference type="ARBA" id="ARBA00022753"/>
    </source>
</evidence>
<evidence type="ECO:0000256" key="6">
    <source>
        <dbReference type="ARBA" id="ARBA00022475"/>
    </source>
</evidence>
<comment type="catalytic activity">
    <reaction evidence="16">
        <text>(6S)-5-methyl-5,6,7,8-tetrahydrofolate(in) + H(+)(in) = (6S)-5-methyl-5,6,7,8-tetrahydrofolate(out) + H(+)(out)</text>
        <dbReference type="Rhea" id="RHEA:70167"/>
        <dbReference type="ChEBI" id="CHEBI:15378"/>
        <dbReference type="ChEBI" id="CHEBI:18608"/>
    </reaction>
</comment>
<dbReference type="GO" id="GO:0005542">
    <property type="term" value="F:folic acid binding"/>
    <property type="evidence" value="ECO:0007669"/>
    <property type="project" value="UniProtKB-KW"/>
</dbReference>
<evidence type="ECO:0000256" key="7">
    <source>
        <dbReference type="ARBA" id="ARBA00022490"/>
    </source>
</evidence>
<comment type="catalytic activity">
    <reaction evidence="22">
        <text>methotrexate(in) + H(+)(in) = methotrexate(out) + H(+)(out)</text>
        <dbReference type="Rhea" id="RHEA:70163"/>
        <dbReference type="ChEBI" id="CHEBI:15378"/>
        <dbReference type="ChEBI" id="CHEBI:50681"/>
    </reaction>
</comment>
<evidence type="ECO:0000256" key="17">
    <source>
        <dbReference type="ARBA" id="ARBA00036250"/>
    </source>
</evidence>
<keyword evidence="11" id="KW-0290">Folate-binding</keyword>
<organism evidence="24 25">
    <name type="scientific">Leptobrachium leishanense</name>
    <name type="common">Leishan spiny toad</name>
    <dbReference type="NCBI Taxonomy" id="445787"/>
    <lineage>
        <taxon>Eukaryota</taxon>
        <taxon>Metazoa</taxon>
        <taxon>Chordata</taxon>
        <taxon>Craniata</taxon>
        <taxon>Vertebrata</taxon>
        <taxon>Euteleostomi</taxon>
        <taxon>Amphibia</taxon>
        <taxon>Batrachia</taxon>
        <taxon>Anura</taxon>
        <taxon>Pelobatoidea</taxon>
        <taxon>Megophryidae</taxon>
        <taxon>Leptobrachium</taxon>
    </lineage>
</organism>
<keyword evidence="8 23" id="KW-0812">Transmembrane</keyword>
<comment type="similarity">
    <text evidence="18">Belongs to the major facilitator superfamily. SLC46A family.</text>
</comment>
<keyword evidence="14" id="KW-1015">Disulfide bond</keyword>
<name>A0A8C5MXE8_9ANUR</name>
<evidence type="ECO:0000256" key="11">
    <source>
        <dbReference type="ARBA" id="ARBA00022954"/>
    </source>
</evidence>
<evidence type="ECO:0000256" key="22">
    <source>
        <dbReference type="ARBA" id="ARBA00047850"/>
    </source>
</evidence>
<gene>
    <name evidence="24" type="primary">SLC46A1</name>
</gene>
<feature type="transmembrane region" description="Helical" evidence="23">
    <location>
        <begin position="211"/>
        <end position="231"/>
    </location>
</feature>
<dbReference type="GeneTree" id="ENSGT00950000183096"/>
<dbReference type="InterPro" id="IPR036259">
    <property type="entry name" value="MFS_trans_sf"/>
</dbReference>
<reference evidence="24" key="1">
    <citation type="submission" date="2025-08" db="UniProtKB">
        <authorList>
            <consortium name="Ensembl"/>
        </authorList>
    </citation>
    <scope>IDENTIFICATION</scope>
</reference>
<dbReference type="InterPro" id="IPR011701">
    <property type="entry name" value="MFS"/>
</dbReference>
<dbReference type="PANTHER" id="PTHR23507">
    <property type="entry name" value="ZGC:174356"/>
    <property type="match status" value="1"/>
</dbReference>
<dbReference type="AlphaFoldDB" id="A0A8C5MXE8"/>
<dbReference type="GO" id="GO:0015293">
    <property type="term" value="F:symporter activity"/>
    <property type="evidence" value="ECO:0007669"/>
    <property type="project" value="UniProtKB-KW"/>
</dbReference>
<keyword evidence="15" id="KW-0325">Glycoprotein</keyword>
<evidence type="ECO:0000256" key="8">
    <source>
        <dbReference type="ARBA" id="ARBA00022692"/>
    </source>
</evidence>
<feature type="transmembrane region" description="Helical" evidence="23">
    <location>
        <begin position="147"/>
        <end position="166"/>
    </location>
</feature>
<evidence type="ECO:0000256" key="23">
    <source>
        <dbReference type="SAM" id="Phobius"/>
    </source>
</evidence>
<dbReference type="Ensembl" id="ENSLLET00000019951.1">
    <property type="protein sequence ID" value="ENSLLEP00000019195.1"/>
    <property type="gene ID" value="ENSLLEG00000012156.1"/>
</dbReference>
<keyword evidence="25" id="KW-1185">Reference proteome</keyword>
<keyword evidence="9" id="KW-0967">Endosome</keyword>
<accession>A0A8C5MXE8</accession>
<comment type="catalytic activity">
    <reaction evidence="21">
        <text>pemetrexed(in) + H(+)(in) = pemetrexed(out) + H(+)(out)</text>
        <dbReference type="Rhea" id="RHEA:70171"/>
        <dbReference type="ChEBI" id="CHEBI:15378"/>
        <dbReference type="ChEBI" id="CHEBI:63724"/>
    </reaction>
</comment>
<feature type="transmembrane region" description="Helical" evidence="23">
    <location>
        <begin position="243"/>
        <end position="264"/>
    </location>
</feature>
<comment type="catalytic activity">
    <reaction evidence="17">
        <text>folate(in) + H(+)(in) = folate(out) + H(+)(out)</text>
        <dbReference type="Rhea" id="RHEA:70159"/>
        <dbReference type="ChEBI" id="CHEBI:15378"/>
        <dbReference type="ChEBI" id="CHEBI:62501"/>
    </reaction>
</comment>
<evidence type="ECO:0000256" key="13">
    <source>
        <dbReference type="ARBA" id="ARBA00023136"/>
    </source>
</evidence>
<evidence type="ECO:0000256" key="15">
    <source>
        <dbReference type="ARBA" id="ARBA00023180"/>
    </source>
</evidence>
<evidence type="ECO:0000313" key="24">
    <source>
        <dbReference type="Ensembl" id="ENSLLEP00000019195.1"/>
    </source>
</evidence>
<keyword evidence="12 23" id="KW-1133">Transmembrane helix</keyword>
<evidence type="ECO:0000256" key="1">
    <source>
        <dbReference type="ARBA" id="ARBA00004337"/>
    </source>
</evidence>
<dbReference type="GO" id="GO:0016323">
    <property type="term" value="C:basolateral plasma membrane"/>
    <property type="evidence" value="ECO:0007669"/>
    <property type="project" value="UniProtKB-SubCell"/>
</dbReference>
<dbReference type="CDD" id="cd17449">
    <property type="entry name" value="MFS_SLC46A1_PCFT"/>
    <property type="match status" value="1"/>
</dbReference>
<evidence type="ECO:0000256" key="16">
    <source>
        <dbReference type="ARBA" id="ARBA00036193"/>
    </source>
</evidence>
<dbReference type="SUPFAM" id="SSF103473">
    <property type="entry name" value="MFS general substrate transporter"/>
    <property type="match status" value="1"/>
</dbReference>
<feature type="transmembrane region" description="Helical" evidence="23">
    <location>
        <begin position="405"/>
        <end position="430"/>
    </location>
</feature>
<keyword evidence="10" id="KW-0769">Symport</keyword>
<feature type="transmembrane region" description="Helical" evidence="23">
    <location>
        <begin position="270"/>
        <end position="293"/>
    </location>
</feature>
<reference evidence="24" key="2">
    <citation type="submission" date="2025-09" db="UniProtKB">
        <authorList>
            <consortium name="Ensembl"/>
        </authorList>
    </citation>
    <scope>IDENTIFICATION</scope>
</reference>
<dbReference type="Proteomes" id="UP000694569">
    <property type="component" value="Unplaced"/>
</dbReference>
<evidence type="ECO:0000256" key="2">
    <source>
        <dbReference type="ARBA" id="ARBA00004424"/>
    </source>
</evidence>
<keyword evidence="7" id="KW-0963">Cytoplasm</keyword>
<evidence type="ECO:0000313" key="25">
    <source>
        <dbReference type="Proteomes" id="UP000694569"/>
    </source>
</evidence>
<evidence type="ECO:0000256" key="10">
    <source>
        <dbReference type="ARBA" id="ARBA00022847"/>
    </source>
</evidence>
<feature type="transmembrane region" description="Helical" evidence="23">
    <location>
        <begin position="329"/>
        <end position="346"/>
    </location>
</feature>
<evidence type="ECO:0000256" key="21">
    <source>
        <dbReference type="ARBA" id="ARBA00047769"/>
    </source>
</evidence>
<dbReference type="GO" id="GO:0016324">
    <property type="term" value="C:apical plasma membrane"/>
    <property type="evidence" value="ECO:0007669"/>
    <property type="project" value="UniProtKB-SubCell"/>
</dbReference>
<protein>
    <recommendedName>
        <fullName evidence="19">Proton-coupled folate transporter</fullName>
    </recommendedName>
    <alternativeName>
        <fullName evidence="20">Solute carrier family 46 member 1</fullName>
    </alternativeName>
</protein>
<sequence>MAGAGGRRPGRAQGGPLPLWGERAGRGHCSLPLSCLGSQCSFGFRAAASLRGMSERDLPAVLASEAGSGSPGSPRLRRCMPAAVTVEPVLFMAMFALALQGPLATQYIWGRISADLGYNGTKKEDCSAHNGTTDPLQQEVETLTSHWSLYINLGGFVVGLFSVMLLGPWSDNVGRRPVLILPAIGLALQAAIYLVVMYQQLHVGYFLLGRIISGIFGDFNMILAGCFAYIADVSDRQTRTFRVAILEACLGIAGMVASIIGGHWRKAQGYINPFWLVFAVNLFTAVYVFFCVGESVKEKKPSRLFTPRHYQSVSRLFTADGEAKRRGKLCLYLVALLLVVTVHMGAKDLFVIYELSSPLCWDSDLIGYGSAAEHLTYLSSLAALRLFQLCLADSWVAEMGFLSNIAGLVVISLAATTPIMFTGYGLRFFAMATTPVIRSKLSKLVDEGEQGALFSTVACVEGLSYLLATGIFNSLYPATLHFMKGFPFLFGAIVLLIPAGIIGIIEIWDQRPMYSQFSEIS</sequence>
<proteinExistence type="inferred from homology"/>
<evidence type="ECO:0000256" key="18">
    <source>
        <dbReference type="ARBA" id="ARBA00038227"/>
    </source>
</evidence>
<feature type="transmembrane region" description="Helical" evidence="23">
    <location>
        <begin position="178"/>
        <end position="199"/>
    </location>
</feature>
<feature type="transmembrane region" description="Helical" evidence="23">
    <location>
        <begin position="488"/>
        <end position="508"/>
    </location>
</feature>
<feature type="transmembrane region" description="Helical" evidence="23">
    <location>
        <begin position="451"/>
        <end position="476"/>
    </location>
</feature>
<evidence type="ECO:0000256" key="12">
    <source>
        <dbReference type="ARBA" id="ARBA00022989"/>
    </source>
</evidence>